<keyword evidence="1" id="KW-0472">Membrane</keyword>
<evidence type="ECO:0000313" key="3">
    <source>
        <dbReference type="Proteomes" id="UP000305541"/>
    </source>
</evidence>
<protein>
    <submittedName>
        <fullName evidence="2">Uncharacterized protein</fullName>
    </submittedName>
</protein>
<reference evidence="2 3" key="1">
    <citation type="submission" date="2019-05" db="EMBL/GenBank/DDBJ databases">
        <title>The metagenome of a microbial culture collection derived from dairy environment covers the genomic content of the human microbiome.</title>
        <authorList>
            <person name="Roder T."/>
            <person name="Wuthrich D."/>
            <person name="Sattari Z."/>
            <person name="Von Ah U."/>
            <person name="Bar C."/>
            <person name="Ronchi F."/>
            <person name="Macpherson A.J."/>
            <person name="Ganal-Vonarburg S.C."/>
            <person name="Bruggmann R."/>
            <person name="Vergeres G."/>
        </authorList>
    </citation>
    <scope>NUCLEOTIDE SEQUENCE [LARGE SCALE GENOMIC DNA]</scope>
    <source>
        <strain evidence="2 3">FAM 18815</strain>
    </source>
</reference>
<dbReference type="EMBL" id="VBTH01000026">
    <property type="protein sequence ID" value="TLQ03364.1"/>
    <property type="molecule type" value="Genomic_DNA"/>
</dbReference>
<comment type="caution">
    <text evidence="2">The sequence shown here is derived from an EMBL/GenBank/DDBJ whole genome shotgun (WGS) entry which is preliminary data.</text>
</comment>
<accession>A0A5R9BRQ6</accession>
<keyword evidence="1" id="KW-0812">Transmembrane</keyword>
<feature type="transmembrane region" description="Helical" evidence="1">
    <location>
        <begin position="6"/>
        <end position="25"/>
    </location>
</feature>
<organism evidence="2 3">
    <name type="scientific">Pediococcus stilesii</name>
    <dbReference type="NCBI Taxonomy" id="331679"/>
    <lineage>
        <taxon>Bacteria</taxon>
        <taxon>Bacillati</taxon>
        <taxon>Bacillota</taxon>
        <taxon>Bacilli</taxon>
        <taxon>Lactobacillales</taxon>
        <taxon>Lactobacillaceae</taxon>
        <taxon>Pediococcus</taxon>
    </lineage>
</organism>
<dbReference type="RefSeq" id="WP_138474926.1">
    <property type="nucleotide sequence ID" value="NZ_VBTH01000026.1"/>
</dbReference>
<dbReference type="Proteomes" id="UP000305541">
    <property type="component" value="Unassembled WGS sequence"/>
</dbReference>
<feature type="transmembrane region" description="Helical" evidence="1">
    <location>
        <begin position="46"/>
        <end position="75"/>
    </location>
</feature>
<dbReference type="AlphaFoldDB" id="A0A5R9BRQ6"/>
<sequence>MLKLSYSIVIIFIGIITIRYGFIYGRTQQKEYERLGIVPDFKKTPASYGVSAVGAGRIMTFTGIVATCWGVLLLFGLI</sequence>
<evidence type="ECO:0000313" key="2">
    <source>
        <dbReference type="EMBL" id="TLQ03364.1"/>
    </source>
</evidence>
<keyword evidence="1" id="KW-1133">Transmembrane helix</keyword>
<evidence type="ECO:0000256" key="1">
    <source>
        <dbReference type="SAM" id="Phobius"/>
    </source>
</evidence>
<name>A0A5R9BRQ6_9LACO</name>
<gene>
    <name evidence="2" type="ORF">FEZ51_09790</name>
</gene>
<proteinExistence type="predicted"/>